<gene>
    <name evidence="4" type="ORF">V5E97_26375</name>
</gene>
<name>A0AAU7CA19_9BACT</name>
<keyword evidence="1" id="KW-0677">Repeat</keyword>
<protein>
    <submittedName>
        <fullName evidence="4">Ankyrin repeat domain-containing protein</fullName>
    </submittedName>
</protein>
<proteinExistence type="predicted"/>
<dbReference type="AlphaFoldDB" id="A0AAU7CA19"/>
<dbReference type="InterPro" id="IPR002110">
    <property type="entry name" value="Ankyrin_rpt"/>
</dbReference>
<dbReference type="PROSITE" id="PS50297">
    <property type="entry name" value="ANK_REP_REGION"/>
    <property type="match status" value="1"/>
</dbReference>
<dbReference type="InterPro" id="IPR036770">
    <property type="entry name" value="Ankyrin_rpt-contain_sf"/>
</dbReference>
<dbReference type="SMART" id="SM00248">
    <property type="entry name" value="ANK"/>
    <property type="match status" value="2"/>
</dbReference>
<dbReference type="RefSeq" id="WP_406694600.1">
    <property type="nucleotide sequence ID" value="NZ_CP155447.1"/>
</dbReference>
<sequence length="133" mass="14493">MFSGITKLAEEGDEEGVRRMLDEGTPVDHIGNSRFNVTPLQVAARAGHLEIVKLLLERGANVNHFDHDDFSPVTSAARAGKWSVVRVLAEHGGDFRKCDSHGKSGCDYVRRCRGKRNRAAIEAALARRGSAPA</sequence>
<accession>A0AAU7CA19</accession>
<dbReference type="SUPFAM" id="SSF48403">
    <property type="entry name" value="Ankyrin repeat"/>
    <property type="match status" value="1"/>
</dbReference>
<dbReference type="EMBL" id="CP155447">
    <property type="protein sequence ID" value="XBH01854.1"/>
    <property type="molecule type" value="Genomic_DNA"/>
</dbReference>
<feature type="repeat" description="ANK" evidence="3">
    <location>
        <begin position="35"/>
        <end position="67"/>
    </location>
</feature>
<organism evidence="4">
    <name type="scientific">Singulisphaera sp. Ch08</name>
    <dbReference type="NCBI Taxonomy" id="3120278"/>
    <lineage>
        <taxon>Bacteria</taxon>
        <taxon>Pseudomonadati</taxon>
        <taxon>Planctomycetota</taxon>
        <taxon>Planctomycetia</taxon>
        <taxon>Isosphaerales</taxon>
        <taxon>Isosphaeraceae</taxon>
        <taxon>Singulisphaera</taxon>
    </lineage>
</organism>
<dbReference type="PANTHER" id="PTHR24171">
    <property type="entry name" value="ANKYRIN REPEAT DOMAIN-CONTAINING PROTEIN 39-RELATED"/>
    <property type="match status" value="1"/>
</dbReference>
<dbReference type="PROSITE" id="PS50088">
    <property type="entry name" value="ANK_REPEAT"/>
    <property type="match status" value="1"/>
</dbReference>
<dbReference type="Gene3D" id="1.25.40.20">
    <property type="entry name" value="Ankyrin repeat-containing domain"/>
    <property type="match status" value="1"/>
</dbReference>
<evidence type="ECO:0000313" key="4">
    <source>
        <dbReference type="EMBL" id="XBH01854.1"/>
    </source>
</evidence>
<evidence type="ECO:0000256" key="2">
    <source>
        <dbReference type="ARBA" id="ARBA00023043"/>
    </source>
</evidence>
<dbReference type="PANTHER" id="PTHR24171:SF9">
    <property type="entry name" value="ANKYRIN REPEAT DOMAIN-CONTAINING PROTEIN 39"/>
    <property type="match status" value="1"/>
</dbReference>
<keyword evidence="2 3" id="KW-0040">ANK repeat</keyword>
<evidence type="ECO:0000256" key="3">
    <source>
        <dbReference type="PROSITE-ProRule" id="PRU00023"/>
    </source>
</evidence>
<reference evidence="4" key="1">
    <citation type="submission" date="2024-05" db="EMBL/GenBank/DDBJ databases">
        <title>Planctomycetes of the genus Singulisphaera possess chitinolytic capabilities.</title>
        <authorList>
            <person name="Ivanova A."/>
        </authorList>
    </citation>
    <scope>NUCLEOTIDE SEQUENCE</scope>
    <source>
        <strain evidence="4">Ch08T</strain>
    </source>
</reference>
<evidence type="ECO:0000256" key="1">
    <source>
        <dbReference type="ARBA" id="ARBA00022737"/>
    </source>
</evidence>
<dbReference type="Pfam" id="PF12796">
    <property type="entry name" value="Ank_2"/>
    <property type="match status" value="1"/>
</dbReference>